<reference evidence="1 2" key="1">
    <citation type="submission" date="2020-08" db="EMBL/GenBank/DDBJ databases">
        <title>Genomic Encyclopedia of Type Strains, Phase IV (KMG-IV): sequencing the most valuable type-strain genomes for metagenomic binning, comparative biology and taxonomic classification.</title>
        <authorList>
            <person name="Goeker M."/>
        </authorList>
    </citation>
    <scope>NUCLEOTIDE SEQUENCE [LARGE SCALE GENOMIC DNA]</scope>
    <source>
        <strain evidence="1 2">DSM 101806</strain>
    </source>
</reference>
<gene>
    <name evidence="1" type="ORF">GGR46_000001</name>
</gene>
<dbReference type="EMBL" id="JACIEH010000001">
    <property type="protein sequence ID" value="MBB4096468.1"/>
    <property type="molecule type" value="Genomic_DNA"/>
</dbReference>
<keyword evidence="2" id="KW-1185">Reference proteome</keyword>
<organism evidence="1 2">
    <name type="scientific">Sphingomonas kyeonggiensis</name>
    <dbReference type="NCBI Taxonomy" id="1268553"/>
    <lineage>
        <taxon>Bacteria</taxon>
        <taxon>Pseudomonadati</taxon>
        <taxon>Pseudomonadota</taxon>
        <taxon>Alphaproteobacteria</taxon>
        <taxon>Sphingomonadales</taxon>
        <taxon>Sphingomonadaceae</taxon>
        <taxon>Sphingomonas</taxon>
    </lineage>
</organism>
<sequence length="395" mass="41859">MARSHVTATSSCPTDAQTVTYGTTAGVYSGPLLTSVTKSGQTTSYFYNSKDHLNCIKEPGQSVCKLQTTYAECANDPTVSGGQRDLHLHDYVTNQVDASGKTYAFTYSATGVYSVGCPKWQHDTDPDYRPFQQSTTMLTENGSASSSFVLDISGLPVAIADPLNRVTHISLKFNGGDWGPSLPDSTVVGVSAAEGNGETYDYDNRGNLTSKTVKPKPNSGLSDLVTSANYPGNCGNALTCNKPTSVTDPRSNATSYTYDATHGGVLTETAPADANGIQAVKRYAYAQRYAWIKNASGGFSQAASPVWLLSEERSCRATATVGNACAGGAADEVIVAYDYGPNTGSVGNNLLLRGKTVTAQDSDGVIRSLRTCYGYDRNGRKIWETSPRAGLSACY</sequence>
<protein>
    <submittedName>
        <fullName evidence="1">YD repeat-containing protein</fullName>
    </submittedName>
</protein>
<dbReference type="AlphaFoldDB" id="A0A7W6JN62"/>
<proteinExistence type="predicted"/>
<evidence type="ECO:0000313" key="2">
    <source>
        <dbReference type="Proteomes" id="UP000557392"/>
    </source>
</evidence>
<comment type="caution">
    <text evidence="1">The sequence shown here is derived from an EMBL/GenBank/DDBJ whole genome shotgun (WGS) entry which is preliminary data.</text>
</comment>
<accession>A0A7W6JN62</accession>
<dbReference type="Proteomes" id="UP000557392">
    <property type="component" value="Unassembled WGS sequence"/>
</dbReference>
<evidence type="ECO:0000313" key="1">
    <source>
        <dbReference type="EMBL" id="MBB4096468.1"/>
    </source>
</evidence>
<name>A0A7W6JN62_9SPHN</name>
<dbReference type="Gene3D" id="2.180.10.10">
    <property type="entry name" value="RHS repeat-associated core"/>
    <property type="match status" value="1"/>
</dbReference>